<organism evidence="1 2">
    <name type="scientific">Nezara viridula</name>
    <name type="common">Southern green stink bug</name>
    <name type="synonym">Cimex viridulus</name>
    <dbReference type="NCBI Taxonomy" id="85310"/>
    <lineage>
        <taxon>Eukaryota</taxon>
        <taxon>Metazoa</taxon>
        <taxon>Ecdysozoa</taxon>
        <taxon>Arthropoda</taxon>
        <taxon>Hexapoda</taxon>
        <taxon>Insecta</taxon>
        <taxon>Pterygota</taxon>
        <taxon>Neoptera</taxon>
        <taxon>Paraneoptera</taxon>
        <taxon>Hemiptera</taxon>
        <taxon>Heteroptera</taxon>
        <taxon>Panheteroptera</taxon>
        <taxon>Pentatomomorpha</taxon>
        <taxon>Pentatomoidea</taxon>
        <taxon>Pentatomidae</taxon>
        <taxon>Pentatominae</taxon>
        <taxon>Nezara</taxon>
    </lineage>
</organism>
<reference evidence="1" key="1">
    <citation type="submission" date="2022-01" db="EMBL/GenBank/DDBJ databases">
        <authorList>
            <person name="King R."/>
        </authorList>
    </citation>
    <scope>NUCLEOTIDE SEQUENCE</scope>
</reference>
<dbReference type="EMBL" id="OV725081">
    <property type="protein sequence ID" value="CAH1403698.1"/>
    <property type="molecule type" value="Genomic_DNA"/>
</dbReference>
<keyword evidence="2" id="KW-1185">Reference proteome</keyword>
<protein>
    <submittedName>
        <fullName evidence="1">Uncharacterized protein</fullName>
    </submittedName>
</protein>
<sequence length="17" mass="1771">MNITQKQTEAAGSPPVV</sequence>
<proteinExistence type="predicted"/>
<dbReference type="AlphaFoldDB" id="A0A9P0HKJ2"/>
<gene>
    <name evidence="1" type="ORF">NEZAVI_LOCUS12270</name>
</gene>
<accession>A0A9P0HKJ2</accession>
<name>A0A9P0HKJ2_NEZVI</name>
<evidence type="ECO:0000313" key="2">
    <source>
        <dbReference type="Proteomes" id="UP001152798"/>
    </source>
</evidence>
<evidence type="ECO:0000313" key="1">
    <source>
        <dbReference type="EMBL" id="CAH1403698.1"/>
    </source>
</evidence>
<dbReference type="Proteomes" id="UP001152798">
    <property type="component" value="Chromosome 5"/>
</dbReference>